<keyword evidence="6" id="KW-0479">Metal-binding</keyword>
<dbReference type="InterPro" id="IPR029058">
    <property type="entry name" value="AB_hydrolase_fold"/>
</dbReference>
<evidence type="ECO:0000256" key="5">
    <source>
        <dbReference type="ARBA" id="ARBA00022692"/>
    </source>
</evidence>
<comment type="subcellular location">
    <subcellularLocation>
        <location evidence="2">Cell membrane</location>
        <topology evidence="2">Multi-pass membrane protein</topology>
    </subcellularLocation>
</comment>
<proteinExistence type="predicted"/>
<evidence type="ECO:0000256" key="7">
    <source>
        <dbReference type="ARBA" id="ARBA00022801"/>
    </source>
</evidence>
<evidence type="ECO:0000256" key="11">
    <source>
        <dbReference type="ARBA" id="ARBA00023098"/>
    </source>
</evidence>
<keyword evidence="17" id="KW-1185">Reference proteome</keyword>
<evidence type="ECO:0000256" key="13">
    <source>
        <dbReference type="ARBA" id="ARBA00024531"/>
    </source>
</evidence>
<keyword evidence="8" id="KW-0106">Calcium</keyword>
<dbReference type="PANTHER" id="PTHR45792:SF8">
    <property type="entry name" value="DIACYLGLYCEROL LIPASE-ALPHA"/>
    <property type="match status" value="1"/>
</dbReference>
<keyword evidence="3" id="KW-1003">Cell membrane</keyword>
<dbReference type="Gene3D" id="3.40.50.1820">
    <property type="entry name" value="alpha/beta hydrolase"/>
    <property type="match status" value="1"/>
</dbReference>
<evidence type="ECO:0000256" key="3">
    <source>
        <dbReference type="ARBA" id="ARBA00022475"/>
    </source>
</evidence>
<dbReference type="EMBL" id="BAAFRS010000149">
    <property type="protein sequence ID" value="GAB1223478.1"/>
    <property type="molecule type" value="Genomic_DNA"/>
</dbReference>
<name>A0ABQ0DKT9_9EUKA</name>
<evidence type="ECO:0000256" key="9">
    <source>
        <dbReference type="ARBA" id="ARBA00022963"/>
    </source>
</evidence>
<dbReference type="InterPro" id="IPR052214">
    <property type="entry name" value="DAG_Lipase-Related"/>
</dbReference>
<dbReference type="InterPro" id="IPR002921">
    <property type="entry name" value="Fungal_lipase-type"/>
</dbReference>
<dbReference type="PANTHER" id="PTHR45792">
    <property type="entry name" value="DIACYLGLYCEROL LIPASE HOMOLOG-RELATED"/>
    <property type="match status" value="1"/>
</dbReference>
<evidence type="ECO:0000313" key="17">
    <source>
        <dbReference type="Proteomes" id="UP001628156"/>
    </source>
</evidence>
<accession>A0ABQ0DKT9</accession>
<comment type="cofactor">
    <cofactor evidence="1">
        <name>Ca(2+)</name>
        <dbReference type="ChEBI" id="CHEBI:29108"/>
    </cofactor>
</comment>
<comment type="caution">
    <text evidence="16">The sequence shown here is derived from an EMBL/GenBank/DDBJ whole genome shotgun (WGS) entry which is preliminary data.</text>
</comment>
<evidence type="ECO:0000256" key="8">
    <source>
        <dbReference type="ARBA" id="ARBA00022837"/>
    </source>
</evidence>
<feature type="domain" description="Fungal lipase-type" evidence="15">
    <location>
        <begin position="178"/>
        <end position="308"/>
    </location>
</feature>
<evidence type="ECO:0000256" key="12">
    <source>
        <dbReference type="ARBA" id="ARBA00023136"/>
    </source>
</evidence>
<evidence type="ECO:0000256" key="2">
    <source>
        <dbReference type="ARBA" id="ARBA00004651"/>
    </source>
</evidence>
<keyword evidence="7" id="KW-0378">Hydrolase</keyword>
<evidence type="ECO:0000256" key="14">
    <source>
        <dbReference type="ARBA" id="ARBA00026104"/>
    </source>
</evidence>
<sequence>MEENKEPSILSVILDAFSTTLTTISNPSWKDIFDIQINKKTLSSLSDVIHYFKSFSELSFIDLMTGYLILSQISESNYDSFQKYQLTSKSCVDIHSIQTIYKAISHSVSVFQWTLYESYASNEEKRYYQNNKEEVSRLIISQYNHIHPDDIILLQHNSKPFCPAHYVCVDHSIDAIIVCCRGTQTITDCLVDCSFYYESIYCEGEYGLIHKGIYQTASTIYISVLPAVRKLLTKYPKYKVLCTGHSLGGAVAEIVTLLYRSRNKMVPVCCVAFGAVPAVSSNIAELPIFKECILNIINQNDIVPRASHRAMQELLERIDNIINIVGYDLYYELEDSLGKNVDLTVARVIKEKEITWDKIKNTNYVGQALLPMGNCIEISEGRWFEFDNEAFGQIEPKQTAVSDHSSYKYEKSVLQKYEEITGIKLVPNRKEEYKILSSKFDL</sequence>
<keyword evidence="11" id="KW-0443">Lipid metabolism</keyword>
<keyword evidence="10" id="KW-1133">Transmembrane helix</keyword>
<evidence type="ECO:0000256" key="1">
    <source>
        <dbReference type="ARBA" id="ARBA00001913"/>
    </source>
</evidence>
<reference evidence="16 17" key="1">
    <citation type="journal article" date="2019" name="PLoS Negl. Trop. Dis.">
        <title>Whole genome sequencing of Entamoeba nuttalli reveals mammalian host-related molecular signatures and a novel octapeptide-repeat surface protein.</title>
        <authorList>
            <person name="Tanaka M."/>
            <person name="Makiuchi T."/>
            <person name="Komiyama T."/>
            <person name="Shiina T."/>
            <person name="Osaki K."/>
            <person name="Tachibana H."/>
        </authorList>
    </citation>
    <scope>NUCLEOTIDE SEQUENCE [LARGE SCALE GENOMIC DNA]</scope>
    <source>
        <strain evidence="16 17">P19-061405</strain>
    </source>
</reference>
<dbReference type="Pfam" id="PF01764">
    <property type="entry name" value="Lipase_3"/>
    <property type="match status" value="1"/>
</dbReference>
<dbReference type="CDD" id="cd00519">
    <property type="entry name" value="Lipase_3"/>
    <property type="match status" value="1"/>
</dbReference>
<evidence type="ECO:0000256" key="6">
    <source>
        <dbReference type="ARBA" id="ARBA00022723"/>
    </source>
</evidence>
<keyword evidence="9" id="KW-0442">Lipid degradation</keyword>
<gene>
    <name evidence="16" type="ORF">ENUP19_0149G0010</name>
</gene>
<evidence type="ECO:0000256" key="10">
    <source>
        <dbReference type="ARBA" id="ARBA00022989"/>
    </source>
</evidence>
<protein>
    <recommendedName>
        <fullName evidence="14">sn-1-specific diacylglycerol lipase</fullName>
        <ecNumber evidence="14">3.1.1.116</ecNumber>
    </recommendedName>
</protein>
<dbReference type="Proteomes" id="UP001628156">
    <property type="component" value="Unassembled WGS sequence"/>
</dbReference>
<dbReference type="EC" id="3.1.1.116" evidence="14"/>
<evidence type="ECO:0000259" key="15">
    <source>
        <dbReference type="Pfam" id="PF01764"/>
    </source>
</evidence>
<dbReference type="SUPFAM" id="SSF53474">
    <property type="entry name" value="alpha/beta-Hydrolases"/>
    <property type="match status" value="1"/>
</dbReference>
<keyword evidence="5" id="KW-0812">Transmembrane</keyword>
<comment type="catalytic activity">
    <reaction evidence="13">
        <text>a 1,2-diacyl-sn-glycerol + H2O = a 2-acylglycerol + a fatty acid + H(+)</text>
        <dbReference type="Rhea" id="RHEA:33275"/>
        <dbReference type="ChEBI" id="CHEBI:15377"/>
        <dbReference type="ChEBI" id="CHEBI:15378"/>
        <dbReference type="ChEBI" id="CHEBI:17389"/>
        <dbReference type="ChEBI" id="CHEBI:17815"/>
        <dbReference type="ChEBI" id="CHEBI:28868"/>
        <dbReference type="EC" id="3.1.1.116"/>
    </reaction>
    <physiologicalReaction direction="left-to-right" evidence="13">
        <dbReference type="Rhea" id="RHEA:33276"/>
    </physiologicalReaction>
</comment>
<evidence type="ECO:0000256" key="4">
    <source>
        <dbReference type="ARBA" id="ARBA00022553"/>
    </source>
</evidence>
<keyword evidence="12" id="KW-0472">Membrane</keyword>
<organism evidence="16 17">
    <name type="scientific">Entamoeba nuttalli</name>
    <dbReference type="NCBI Taxonomy" id="412467"/>
    <lineage>
        <taxon>Eukaryota</taxon>
        <taxon>Amoebozoa</taxon>
        <taxon>Evosea</taxon>
        <taxon>Archamoebae</taxon>
        <taxon>Mastigamoebida</taxon>
        <taxon>Entamoebidae</taxon>
        <taxon>Entamoeba</taxon>
    </lineage>
</organism>
<evidence type="ECO:0000313" key="16">
    <source>
        <dbReference type="EMBL" id="GAB1223478.1"/>
    </source>
</evidence>
<keyword evidence="4" id="KW-0597">Phosphoprotein</keyword>